<dbReference type="Pfam" id="PF00069">
    <property type="entry name" value="Pkinase"/>
    <property type="match status" value="1"/>
</dbReference>
<evidence type="ECO:0000313" key="5">
    <source>
        <dbReference type="Proteomes" id="UP000269721"/>
    </source>
</evidence>
<keyword evidence="4" id="KW-0808">Transferase</keyword>
<dbReference type="EMBL" id="KZ996526">
    <property type="protein sequence ID" value="RKO88716.1"/>
    <property type="molecule type" value="Genomic_DNA"/>
</dbReference>
<keyword evidence="1" id="KW-0547">Nucleotide-binding</keyword>
<evidence type="ECO:0000256" key="2">
    <source>
        <dbReference type="ARBA" id="ARBA00022840"/>
    </source>
</evidence>
<dbReference type="GO" id="GO:0005634">
    <property type="term" value="C:nucleus"/>
    <property type="evidence" value="ECO:0007669"/>
    <property type="project" value="TreeGrafter"/>
</dbReference>
<dbReference type="GO" id="GO:0005524">
    <property type="term" value="F:ATP binding"/>
    <property type="evidence" value="ECO:0007669"/>
    <property type="project" value="UniProtKB-KW"/>
</dbReference>
<feature type="non-terminal residue" evidence="4">
    <location>
        <position position="167"/>
    </location>
</feature>
<dbReference type="GO" id="GO:0004674">
    <property type="term" value="F:protein serine/threonine kinase activity"/>
    <property type="evidence" value="ECO:0007669"/>
    <property type="project" value="TreeGrafter"/>
</dbReference>
<accession>A0A4P9WEA6</accession>
<dbReference type="GO" id="GO:0007346">
    <property type="term" value="P:regulation of mitotic cell cycle"/>
    <property type="evidence" value="ECO:0007669"/>
    <property type="project" value="TreeGrafter"/>
</dbReference>
<keyword evidence="4" id="KW-0418">Kinase</keyword>
<protein>
    <submittedName>
        <fullName evidence="4">Kinase-like domain-containing protein</fullName>
    </submittedName>
</protein>
<feature type="non-terminal residue" evidence="4">
    <location>
        <position position="1"/>
    </location>
</feature>
<evidence type="ECO:0000256" key="1">
    <source>
        <dbReference type="ARBA" id="ARBA00022741"/>
    </source>
</evidence>
<dbReference type="OrthoDB" id="1732493at2759"/>
<evidence type="ECO:0000259" key="3">
    <source>
        <dbReference type="PROSITE" id="PS50011"/>
    </source>
</evidence>
<evidence type="ECO:0000313" key="4">
    <source>
        <dbReference type="EMBL" id="RKO88716.1"/>
    </source>
</evidence>
<dbReference type="Proteomes" id="UP000269721">
    <property type="component" value="Unassembled WGS sequence"/>
</dbReference>
<dbReference type="PANTHER" id="PTHR24056">
    <property type="entry name" value="CELL DIVISION PROTEIN KINASE"/>
    <property type="match status" value="1"/>
</dbReference>
<dbReference type="PANTHER" id="PTHR24056:SF508">
    <property type="entry name" value="CYCLIN-DEPENDENT KINASE 10"/>
    <property type="match status" value="1"/>
</dbReference>
<dbReference type="InterPro" id="IPR050108">
    <property type="entry name" value="CDK"/>
</dbReference>
<reference evidence="5" key="1">
    <citation type="journal article" date="2018" name="Nat. Microbiol.">
        <title>Leveraging single-cell genomics to expand the fungal tree of life.</title>
        <authorList>
            <person name="Ahrendt S.R."/>
            <person name="Quandt C.A."/>
            <person name="Ciobanu D."/>
            <person name="Clum A."/>
            <person name="Salamov A."/>
            <person name="Andreopoulos B."/>
            <person name="Cheng J.F."/>
            <person name="Woyke T."/>
            <person name="Pelin A."/>
            <person name="Henrissat B."/>
            <person name="Reynolds N.K."/>
            <person name="Benny G.L."/>
            <person name="Smith M.E."/>
            <person name="James T.Y."/>
            <person name="Grigoriev I.V."/>
        </authorList>
    </citation>
    <scope>NUCLEOTIDE SEQUENCE [LARGE SCALE GENOMIC DNA]</scope>
</reference>
<dbReference type="SUPFAM" id="SSF56112">
    <property type="entry name" value="Protein kinase-like (PK-like)"/>
    <property type="match status" value="1"/>
</dbReference>
<feature type="domain" description="Protein kinase" evidence="3">
    <location>
        <begin position="1"/>
        <end position="147"/>
    </location>
</feature>
<dbReference type="Gene3D" id="1.10.510.10">
    <property type="entry name" value="Transferase(Phosphotransferase) domain 1"/>
    <property type="match status" value="1"/>
</dbReference>
<dbReference type="SMART" id="SM00220">
    <property type="entry name" value="S_TKc"/>
    <property type="match status" value="1"/>
</dbReference>
<organism evidence="4 5">
    <name type="scientific">Blyttiomyces helicus</name>
    <dbReference type="NCBI Taxonomy" id="388810"/>
    <lineage>
        <taxon>Eukaryota</taxon>
        <taxon>Fungi</taxon>
        <taxon>Fungi incertae sedis</taxon>
        <taxon>Chytridiomycota</taxon>
        <taxon>Chytridiomycota incertae sedis</taxon>
        <taxon>Chytridiomycetes</taxon>
        <taxon>Chytridiomycetes incertae sedis</taxon>
        <taxon>Blyttiomyces</taxon>
    </lineage>
</organism>
<dbReference type="AlphaFoldDB" id="A0A4P9WEA6"/>
<proteinExistence type="predicted"/>
<dbReference type="InterPro" id="IPR011009">
    <property type="entry name" value="Kinase-like_dom_sf"/>
</dbReference>
<dbReference type="InterPro" id="IPR000719">
    <property type="entry name" value="Prot_kinase_dom"/>
</dbReference>
<keyword evidence="2" id="KW-0067">ATP-binding</keyword>
<name>A0A4P9WEA6_9FUNG</name>
<keyword evidence="5" id="KW-1185">Reference proteome</keyword>
<dbReference type="PROSITE" id="PS50011">
    <property type="entry name" value="PROTEIN_KINASE_DOM"/>
    <property type="match status" value="1"/>
</dbReference>
<gene>
    <name evidence="4" type="ORF">BDK51DRAFT_12951</name>
</gene>
<sequence>LPAADFGLARKFSKPERPMTPRVVTLWYRAPELLFGEETYTTAVDMWSVGCIFGELLQNKPLLPGSREREQVDLICALLGTPTERIWPSFSRLPHAAMYRLPEVRFDDVAARFSTRTEAARKLLKALLTYHPPSRISVRSALRADFFRESPRACAPVLLPTYPEVRN</sequence>